<proteinExistence type="predicted"/>
<dbReference type="Proteomes" id="UP000254168">
    <property type="component" value="Unassembled WGS sequence"/>
</dbReference>
<evidence type="ECO:0000313" key="2">
    <source>
        <dbReference type="Proteomes" id="UP000254168"/>
    </source>
</evidence>
<name>A0AA46C9E1_9XANT</name>
<protein>
    <submittedName>
        <fullName evidence="1">Alcohol dehydrogenase AdhP</fullName>
    </submittedName>
</protein>
<dbReference type="EMBL" id="UIHB01000004">
    <property type="protein sequence ID" value="SUZ28712.1"/>
    <property type="molecule type" value="Genomic_DNA"/>
</dbReference>
<dbReference type="InterPro" id="IPR036291">
    <property type="entry name" value="NAD(P)-bd_dom_sf"/>
</dbReference>
<dbReference type="SUPFAM" id="SSF51735">
    <property type="entry name" value="NAD(P)-binding Rossmann-fold domains"/>
    <property type="match status" value="1"/>
</dbReference>
<reference evidence="1 2" key="1">
    <citation type="submission" date="2018-06" db="EMBL/GenBank/DDBJ databases">
        <authorList>
            <person name="Pothier F. J."/>
        </authorList>
    </citation>
    <scope>NUCLEOTIDE SEQUENCE [LARGE SCALE GENOMIC DNA]</scope>
    <source>
        <strain evidence="1 2">CPBF 424</strain>
    </source>
</reference>
<dbReference type="Gene3D" id="3.40.50.720">
    <property type="entry name" value="NAD(P)-binding Rossmann-like Domain"/>
    <property type="match status" value="1"/>
</dbReference>
<gene>
    <name evidence="1" type="ORF">CPBF424_25350</name>
</gene>
<accession>A0AA46C9E1</accession>
<evidence type="ECO:0000313" key="1">
    <source>
        <dbReference type="EMBL" id="SUZ28712.1"/>
    </source>
</evidence>
<dbReference type="AlphaFoldDB" id="A0AA46C9E1"/>
<comment type="caution">
    <text evidence="1">The sequence shown here is derived from an EMBL/GenBank/DDBJ whole genome shotgun (WGS) entry which is preliminary data.</text>
</comment>
<organism evidence="1 2">
    <name type="scientific">Xanthomonas euroxanthea</name>
    <dbReference type="NCBI Taxonomy" id="2259622"/>
    <lineage>
        <taxon>Bacteria</taxon>
        <taxon>Pseudomonadati</taxon>
        <taxon>Pseudomonadota</taxon>
        <taxon>Gammaproteobacteria</taxon>
        <taxon>Lysobacterales</taxon>
        <taxon>Lysobacteraceae</taxon>
        <taxon>Xanthomonas</taxon>
    </lineage>
</organism>
<sequence>MTDTKPGDWAVISGIGGLGHMAVQYAKAM</sequence>
<keyword evidence="2" id="KW-1185">Reference proteome</keyword>